<keyword evidence="1" id="KW-0175">Coiled coil</keyword>
<dbReference type="STRING" id="1920490.GCA_001895925_02445"/>
<accession>A0A2T1D7D8</accession>
<evidence type="ECO:0000256" key="1">
    <source>
        <dbReference type="SAM" id="Coils"/>
    </source>
</evidence>
<proteinExistence type="predicted"/>
<organism evidence="2 3">
    <name type="scientific">Phormidesmis priestleyi ULC007</name>
    <dbReference type="NCBI Taxonomy" id="1920490"/>
    <lineage>
        <taxon>Bacteria</taxon>
        <taxon>Bacillati</taxon>
        <taxon>Cyanobacteriota</taxon>
        <taxon>Cyanophyceae</taxon>
        <taxon>Leptolyngbyales</taxon>
        <taxon>Leptolyngbyaceae</taxon>
        <taxon>Phormidesmis</taxon>
    </lineage>
</organism>
<protein>
    <submittedName>
        <fullName evidence="2">Uncharacterized protein</fullName>
    </submittedName>
</protein>
<name>A0A2T1D7D8_9CYAN</name>
<reference evidence="2 3" key="1">
    <citation type="submission" date="2018-02" db="EMBL/GenBank/DDBJ databases">
        <authorList>
            <person name="Cohen D.B."/>
            <person name="Kent A.D."/>
        </authorList>
    </citation>
    <scope>NUCLEOTIDE SEQUENCE [LARGE SCALE GENOMIC DNA]</scope>
    <source>
        <strain evidence="2 3">ULC007</strain>
    </source>
</reference>
<comment type="caution">
    <text evidence="2">The sequence shown here is derived from an EMBL/GenBank/DDBJ whole genome shotgun (WGS) entry which is preliminary data.</text>
</comment>
<sequence>MLCCFRGTVASKVNRLQKRLQSEDINSQSIQRLNKLDFQAHLHLGVLEHLGANGTESHERLAKTIETLKQKKGKLQNEINPRQPRKYRIVNRVQDFFDSITLSQPEKDLIQIESVIDEVILAVRSNYPSETIVQDTIYRLSQEITRRADKTSPSRIGTLYRIEDLLRAVSEKEVSNLEESELENLNRKIISELKEEKSALSKTITRLQDENDTVRQKLANYLEELDTLNITVDERESRLLKLQEKIRDYAAANQGQQAQINTLNLELTRANEDLKELKFQRSSFNKTISSLNQDIRQKQSSIEQLDSSLKQYSKVRILEGKYIGNLSDRSSKYHFDQKCNHWKMLVGEYVLRLDPSRNIVSSNTPIRFSGQLGECDRCAGRRN</sequence>
<gene>
    <name evidence="2" type="ORF">C7B65_21655</name>
</gene>
<keyword evidence="3" id="KW-1185">Reference proteome</keyword>
<dbReference type="Gene3D" id="1.10.287.1490">
    <property type="match status" value="1"/>
</dbReference>
<reference evidence="2 3" key="2">
    <citation type="submission" date="2018-03" db="EMBL/GenBank/DDBJ databases">
        <title>The ancient ancestry and fast evolution of plastids.</title>
        <authorList>
            <person name="Moore K.R."/>
            <person name="Magnabosco C."/>
            <person name="Momper L."/>
            <person name="Gold D.A."/>
            <person name="Bosak T."/>
            <person name="Fournier G.P."/>
        </authorList>
    </citation>
    <scope>NUCLEOTIDE SEQUENCE [LARGE SCALE GENOMIC DNA]</scope>
    <source>
        <strain evidence="2 3">ULC007</strain>
    </source>
</reference>
<feature type="coiled-coil region" evidence="1">
    <location>
        <begin position="190"/>
        <end position="308"/>
    </location>
</feature>
<evidence type="ECO:0000313" key="3">
    <source>
        <dbReference type="Proteomes" id="UP000238634"/>
    </source>
</evidence>
<evidence type="ECO:0000313" key="2">
    <source>
        <dbReference type="EMBL" id="PSB16422.1"/>
    </source>
</evidence>
<dbReference type="Proteomes" id="UP000238634">
    <property type="component" value="Unassembled WGS sequence"/>
</dbReference>
<dbReference type="AlphaFoldDB" id="A0A2T1D7D8"/>
<dbReference type="EMBL" id="PVWG01000042">
    <property type="protein sequence ID" value="PSB16422.1"/>
    <property type="molecule type" value="Genomic_DNA"/>
</dbReference>